<protein>
    <recommendedName>
        <fullName evidence="3">Gnk2-homologous domain-containing protein</fullName>
    </recommendedName>
</protein>
<dbReference type="PANTHER" id="PTHR32099:SF42">
    <property type="entry name" value="CYSTEINE-RICH RECEPTOR-LIKE PROTEIN KINASE 9-RELATED"/>
    <property type="match status" value="1"/>
</dbReference>
<gene>
    <name evidence="4" type="ORF">C3L33_11400</name>
</gene>
<reference evidence="4" key="1">
    <citation type="journal article" date="2019" name="Genome Biol. Evol.">
        <title>The Rhododendron genome and chromosomal organization provide insight into shared whole-genome duplications across the heath family (Ericaceae).</title>
        <authorList>
            <person name="Soza V.L."/>
            <person name="Lindsley D."/>
            <person name="Waalkes A."/>
            <person name="Ramage E."/>
            <person name="Patwardhan R.P."/>
            <person name="Burton J.N."/>
            <person name="Adey A."/>
            <person name="Kumar A."/>
            <person name="Qiu R."/>
            <person name="Shendure J."/>
            <person name="Hall B."/>
        </authorList>
    </citation>
    <scope>NUCLEOTIDE SEQUENCE</scope>
    <source>
        <strain evidence="4">RSF 1966-606</strain>
    </source>
</reference>
<dbReference type="EMBL" id="QEFC01001577">
    <property type="protein sequence ID" value="KAE9456694.1"/>
    <property type="molecule type" value="Genomic_DNA"/>
</dbReference>
<sequence>MHFSCQIVTSFDQGHFSTASLLAETIHGSKEVAMVEEEAVGDIRGVAASSELNLYSWTARISGTTIFTYAPNSTYQANLNTLLSVLSFNSNASTGFFNFTAGSSPPDVAYGFFLCREDVSVAVCRECIISASRDAVDKCPRSKRVTIWHEKCMLRCPPDWGSSPAAVLKPPRKKENLITEDIGGVRKDGPRILKFLAGIDTHLMIELLSHSISSDCPNRSNRIHSHAPPASFFAFPAADAIADAIELLADAAGRDLNRRRLRWLRRLLYTAAAGRPAEG</sequence>
<organism evidence="4">
    <name type="scientific">Rhododendron williamsianum</name>
    <dbReference type="NCBI Taxonomy" id="262921"/>
    <lineage>
        <taxon>Eukaryota</taxon>
        <taxon>Viridiplantae</taxon>
        <taxon>Streptophyta</taxon>
        <taxon>Embryophyta</taxon>
        <taxon>Tracheophyta</taxon>
        <taxon>Spermatophyta</taxon>
        <taxon>Magnoliopsida</taxon>
        <taxon>eudicotyledons</taxon>
        <taxon>Gunneridae</taxon>
        <taxon>Pentapetalae</taxon>
        <taxon>asterids</taxon>
        <taxon>Ericales</taxon>
        <taxon>Ericaceae</taxon>
        <taxon>Ericoideae</taxon>
        <taxon>Rhodoreae</taxon>
        <taxon>Rhododendron</taxon>
    </lineage>
</organism>
<dbReference type="InterPro" id="IPR002902">
    <property type="entry name" value="GNK2"/>
</dbReference>
<dbReference type="PROSITE" id="PS51473">
    <property type="entry name" value="GNK2"/>
    <property type="match status" value="1"/>
</dbReference>
<evidence type="ECO:0000256" key="1">
    <source>
        <dbReference type="ARBA" id="ARBA00022729"/>
    </source>
</evidence>
<evidence type="ECO:0000256" key="2">
    <source>
        <dbReference type="ARBA" id="ARBA00022737"/>
    </source>
</evidence>
<dbReference type="AlphaFoldDB" id="A0A6A4LK13"/>
<name>A0A6A4LK13_9ERIC</name>
<dbReference type="InterPro" id="IPR038408">
    <property type="entry name" value="GNK2_sf"/>
</dbReference>
<evidence type="ECO:0000313" key="4">
    <source>
        <dbReference type="EMBL" id="KAE9456694.1"/>
    </source>
</evidence>
<feature type="non-terminal residue" evidence="4">
    <location>
        <position position="1"/>
    </location>
</feature>
<dbReference type="OrthoDB" id="688481at2759"/>
<dbReference type="Pfam" id="PF01657">
    <property type="entry name" value="Stress-antifung"/>
    <property type="match status" value="1"/>
</dbReference>
<keyword evidence="2" id="KW-0677">Repeat</keyword>
<dbReference type="CDD" id="cd23509">
    <property type="entry name" value="Gnk2-like"/>
    <property type="match status" value="1"/>
</dbReference>
<dbReference type="PANTHER" id="PTHR32099">
    <property type="entry name" value="CYSTEINE-RICH REPEAT SECRETORY PROTEIN"/>
    <property type="match status" value="1"/>
</dbReference>
<comment type="caution">
    <text evidence="4">The sequence shown here is derived from an EMBL/GenBank/DDBJ whole genome shotgun (WGS) entry which is preliminary data.</text>
</comment>
<dbReference type="Gene3D" id="3.30.430.20">
    <property type="entry name" value="Gnk2 domain, C-X8-C-X2-C motif"/>
    <property type="match status" value="1"/>
</dbReference>
<proteinExistence type="predicted"/>
<feature type="domain" description="Gnk2-homologous" evidence="3">
    <location>
        <begin position="57"/>
        <end position="161"/>
    </location>
</feature>
<keyword evidence="1" id="KW-0732">Signal</keyword>
<evidence type="ECO:0000259" key="3">
    <source>
        <dbReference type="PROSITE" id="PS51473"/>
    </source>
</evidence>
<accession>A0A6A4LK13</accession>